<gene>
    <name evidence="1" type="ORF">DVJ77_15655</name>
</gene>
<organism evidence="1 2">
    <name type="scientific">Dyella tabacisoli</name>
    <dbReference type="NCBI Taxonomy" id="2282381"/>
    <lineage>
        <taxon>Bacteria</taxon>
        <taxon>Pseudomonadati</taxon>
        <taxon>Pseudomonadota</taxon>
        <taxon>Gammaproteobacteria</taxon>
        <taxon>Lysobacterales</taxon>
        <taxon>Rhodanobacteraceae</taxon>
        <taxon>Dyella</taxon>
    </lineage>
</organism>
<evidence type="ECO:0000313" key="1">
    <source>
        <dbReference type="EMBL" id="RDD80669.1"/>
    </source>
</evidence>
<keyword evidence="2" id="KW-1185">Reference proteome</keyword>
<reference evidence="1 2" key="1">
    <citation type="submission" date="2018-07" db="EMBL/GenBank/DDBJ databases">
        <title>Dyella tabacisoli L4-6T, whole genome shotgun sequence.</title>
        <authorList>
            <person name="Zhou X.-K."/>
            <person name="Li W.-J."/>
            <person name="Duan Y.-Q."/>
        </authorList>
    </citation>
    <scope>NUCLEOTIDE SEQUENCE [LARGE SCALE GENOMIC DNA]</scope>
    <source>
        <strain evidence="1 2">L4-6</strain>
    </source>
</reference>
<proteinExistence type="predicted"/>
<protein>
    <submittedName>
        <fullName evidence="1">Uncharacterized protein</fullName>
    </submittedName>
</protein>
<evidence type="ECO:0000313" key="2">
    <source>
        <dbReference type="Proteomes" id="UP000253782"/>
    </source>
</evidence>
<dbReference type="EMBL" id="QQAH01000015">
    <property type="protein sequence ID" value="RDD80669.1"/>
    <property type="molecule type" value="Genomic_DNA"/>
</dbReference>
<dbReference type="OrthoDB" id="9913184at2"/>
<accession>A0A369UQR6</accession>
<dbReference type="RefSeq" id="WP_114846452.1">
    <property type="nucleotide sequence ID" value="NZ_JBHSPE010000002.1"/>
</dbReference>
<dbReference type="Proteomes" id="UP000253782">
    <property type="component" value="Unassembled WGS sequence"/>
</dbReference>
<dbReference type="AlphaFoldDB" id="A0A369UQR6"/>
<sequence>MSAVLFSCLPVLAAHAKEDAADFIGIFAPNDEIEPIFKVVRENGRLLVSIEKDDESCGWLPLIDADGNVEQARLADRAELSKLLGRSAPEQVQAIVIDGWGVIYHAPKGWRLNGNFATQTGFFLTFKSSGEGMSSPGDFHKVSPESVCP</sequence>
<comment type="caution">
    <text evidence="1">The sequence shown here is derived from an EMBL/GenBank/DDBJ whole genome shotgun (WGS) entry which is preliminary data.</text>
</comment>
<name>A0A369UQR6_9GAMM</name>